<organism evidence="1 2">
    <name type="scientific">Exophiala sideris</name>
    <dbReference type="NCBI Taxonomy" id="1016849"/>
    <lineage>
        <taxon>Eukaryota</taxon>
        <taxon>Fungi</taxon>
        <taxon>Dikarya</taxon>
        <taxon>Ascomycota</taxon>
        <taxon>Pezizomycotina</taxon>
        <taxon>Eurotiomycetes</taxon>
        <taxon>Chaetothyriomycetidae</taxon>
        <taxon>Chaetothyriales</taxon>
        <taxon>Herpotrichiellaceae</taxon>
        <taxon>Exophiala</taxon>
    </lineage>
</organism>
<accession>A0A0D1Y8S0</accession>
<dbReference type="EMBL" id="KN846954">
    <property type="protein sequence ID" value="KIV77199.1"/>
    <property type="molecule type" value="Genomic_DNA"/>
</dbReference>
<protein>
    <submittedName>
        <fullName evidence="1">Uncharacterized protein</fullName>
    </submittedName>
</protein>
<proteinExistence type="predicted"/>
<gene>
    <name evidence="1" type="ORF">PV11_09017</name>
</gene>
<dbReference type="Proteomes" id="UP000053599">
    <property type="component" value="Unassembled WGS sequence"/>
</dbReference>
<name>A0A0D1Y8S0_9EURO</name>
<dbReference type="EMBL" id="KN846954">
    <property type="protein sequence ID" value="KIV77198.1"/>
    <property type="molecule type" value="Genomic_DNA"/>
</dbReference>
<dbReference type="AlphaFoldDB" id="A0A0D1Y8S0"/>
<reference evidence="1 2" key="1">
    <citation type="submission" date="2015-01" db="EMBL/GenBank/DDBJ databases">
        <title>The Genome Sequence of Exophiala sideris CBS121828.</title>
        <authorList>
            <consortium name="The Broad Institute Genomics Platform"/>
            <person name="Cuomo C."/>
            <person name="de Hoog S."/>
            <person name="Gorbushina A."/>
            <person name="Stielow B."/>
            <person name="Teixiera M."/>
            <person name="Abouelleil A."/>
            <person name="Chapman S.B."/>
            <person name="Priest M."/>
            <person name="Young S.K."/>
            <person name="Wortman J."/>
            <person name="Nusbaum C."/>
            <person name="Birren B."/>
        </authorList>
    </citation>
    <scope>NUCLEOTIDE SEQUENCE [LARGE SCALE GENOMIC DNA]</scope>
    <source>
        <strain evidence="1 2">CBS 121828</strain>
    </source>
</reference>
<dbReference type="HOGENOM" id="CLU_2145888_0_0_1"/>
<sequence>MSLCHRQPRSASRLAVLPYLFENTNLRATHHQPSIIAGFRYPIARRLRGERSSMTTWVTNTRMSCNGKTKEMLLHGLRSFETNDYGDCDLSACTLDIKVVIQKEYDRSKRRH</sequence>
<evidence type="ECO:0000313" key="2">
    <source>
        <dbReference type="Proteomes" id="UP000053599"/>
    </source>
</evidence>
<evidence type="ECO:0000313" key="1">
    <source>
        <dbReference type="EMBL" id="KIV77199.1"/>
    </source>
</evidence>
<dbReference type="EMBL" id="KN846954">
    <property type="protein sequence ID" value="KIV77200.1"/>
    <property type="molecule type" value="Genomic_DNA"/>
</dbReference>